<evidence type="ECO:0000313" key="1">
    <source>
        <dbReference type="EMBL" id="KCW58338.1"/>
    </source>
</evidence>
<name>A0A059AWU2_EUCGR</name>
<dbReference type="InParanoid" id="A0A059AWU2"/>
<proteinExistence type="predicted"/>
<reference evidence="1" key="1">
    <citation type="submission" date="2013-07" db="EMBL/GenBank/DDBJ databases">
        <title>The genome of Eucalyptus grandis.</title>
        <authorList>
            <person name="Schmutz J."/>
            <person name="Hayes R."/>
            <person name="Myburg A."/>
            <person name="Tuskan G."/>
            <person name="Grattapaglia D."/>
            <person name="Rokhsar D.S."/>
        </authorList>
    </citation>
    <scope>NUCLEOTIDE SEQUENCE</scope>
    <source>
        <tissue evidence="1">Leaf extractions</tissue>
    </source>
</reference>
<dbReference type="EMBL" id="KK198760">
    <property type="protein sequence ID" value="KCW58338.1"/>
    <property type="molecule type" value="Genomic_DNA"/>
</dbReference>
<organism evidence="1">
    <name type="scientific">Eucalyptus grandis</name>
    <name type="common">Flooded gum</name>
    <dbReference type="NCBI Taxonomy" id="71139"/>
    <lineage>
        <taxon>Eukaryota</taxon>
        <taxon>Viridiplantae</taxon>
        <taxon>Streptophyta</taxon>
        <taxon>Embryophyta</taxon>
        <taxon>Tracheophyta</taxon>
        <taxon>Spermatophyta</taxon>
        <taxon>Magnoliopsida</taxon>
        <taxon>eudicotyledons</taxon>
        <taxon>Gunneridae</taxon>
        <taxon>Pentapetalae</taxon>
        <taxon>rosids</taxon>
        <taxon>malvids</taxon>
        <taxon>Myrtales</taxon>
        <taxon>Myrtaceae</taxon>
        <taxon>Myrtoideae</taxon>
        <taxon>Eucalypteae</taxon>
        <taxon>Eucalyptus</taxon>
    </lineage>
</organism>
<dbReference type="AlphaFoldDB" id="A0A059AWU2"/>
<sequence>MLPCESGSIQFYGHRYDRKVVSNNISITHSSHAHHRFQCYNIEHLGCTSTDHALAPFHLEWFLISPLREVSAC</sequence>
<gene>
    <name evidence="1" type="ORF">EUGRSUZ_H01021</name>
</gene>
<accession>A0A059AWU2</accession>
<protein>
    <submittedName>
        <fullName evidence="1">Uncharacterized protein</fullName>
    </submittedName>
</protein>
<dbReference type="Gramene" id="KCW58338">
    <property type="protein sequence ID" value="KCW58338"/>
    <property type="gene ID" value="EUGRSUZ_H01021"/>
</dbReference>